<name>A0AAD9TQW0_9ROSI</name>
<comment type="caution">
    <text evidence="1">The sequence shown here is derived from an EMBL/GenBank/DDBJ whole genome shotgun (WGS) entry which is preliminary data.</text>
</comment>
<proteinExistence type="predicted"/>
<evidence type="ECO:0000313" key="1">
    <source>
        <dbReference type="EMBL" id="KAK2640221.1"/>
    </source>
</evidence>
<gene>
    <name evidence="1" type="ORF">Ddye_028016</name>
</gene>
<protein>
    <submittedName>
        <fullName evidence="1">Uncharacterized protein</fullName>
    </submittedName>
</protein>
<reference evidence="1" key="1">
    <citation type="journal article" date="2023" name="Plant J.">
        <title>Genome sequences and population genomics provide insights into the demographic history, inbreeding, and mutation load of two 'living fossil' tree species of Dipteronia.</title>
        <authorList>
            <person name="Feng Y."/>
            <person name="Comes H.P."/>
            <person name="Chen J."/>
            <person name="Zhu S."/>
            <person name="Lu R."/>
            <person name="Zhang X."/>
            <person name="Li P."/>
            <person name="Qiu J."/>
            <person name="Olsen K.M."/>
            <person name="Qiu Y."/>
        </authorList>
    </citation>
    <scope>NUCLEOTIDE SEQUENCE</scope>
    <source>
        <strain evidence="1">KIB01</strain>
    </source>
</reference>
<organism evidence="1 2">
    <name type="scientific">Dipteronia dyeriana</name>
    <dbReference type="NCBI Taxonomy" id="168575"/>
    <lineage>
        <taxon>Eukaryota</taxon>
        <taxon>Viridiplantae</taxon>
        <taxon>Streptophyta</taxon>
        <taxon>Embryophyta</taxon>
        <taxon>Tracheophyta</taxon>
        <taxon>Spermatophyta</taxon>
        <taxon>Magnoliopsida</taxon>
        <taxon>eudicotyledons</taxon>
        <taxon>Gunneridae</taxon>
        <taxon>Pentapetalae</taxon>
        <taxon>rosids</taxon>
        <taxon>malvids</taxon>
        <taxon>Sapindales</taxon>
        <taxon>Sapindaceae</taxon>
        <taxon>Hippocastanoideae</taxon>
        <taxon>Acereae</taxon>
        <taxon>Dipteronia</taxon>
    </lineage>
</organism>
<dbReference type="AlphaFoldDB" id="A0AAD9TQW0"/>
<dbReference type="Gene3D" id="3.40.50.12660">
    <property type="match status" value="1"/>
</dbReference>
<dbReference type="Proteomes" id="UP001280121">
    <property type="component" value="Unassembled WGS sequence"/>
</dbReference>
<evidence type="ECO:0000313" key="2">
    <source>
        <dbReference type="Proteomes" id="UP001280121"/>
    </source>
</evidence>
<keyword evidence="2" id="KW-1185">Reference proteome</keyword>
<dbReference type="EMBL" id="JANJYI010000008">
    <property type="protein sequence ID" value="KAK2640221.1"/>
    <property type="molecule type" value="Genomic_DNA"/>
</dbReference>
<sequence>MVVFVSVTGSVQHVQCTSDKKVSASERLDRMCNNSYPYTGLSVYVASEKNDQVLHQRSRGSRKLDSDEVNLRGWSLSSKVVAFGWKNRRLGVAKKLSPRVGDEVSVGDGKSYGSRLYGIRNCNNKSFVEALQVRQIRERSNEEIAYLLWDNKCGEDNWLDKCAVGELIQFSSVSKVILIERLRFQPSVIKLLIDAPRPGSNLVMPTGANIKDMLKRMVDGTEAGDVLFFH</sequence>
<accession>A0AAD9TQW0</accession>